<evidence type="ECO:0000313" key="5">
    <source>
        <dbReference type="Proteomes" id="UP001479933"/>
    </source>
</evidence>
<feature type="chain" id="PRO_5046291631" description="Peptidase MA-like domain-containing protein" evidence="2">
    <location>
        <begin position="24"/>
        <end position="500"/>
    </location>
</feature>
<dbReference type="Pfam" id="PF13485">
    <property type="entry name" value="Peptidase_MA_2"/>
    <property type="match status" value="1"/>
</dbReference>
<keyword evidence="2" id="KW-0732">Signal</keyword>
<organism evidence="4 5">
    <name type="scientific">Gordonia hydrophobica</name>
    <dbReference type="NCBI Taxonomy" id="40516"/>
    <lineage>
        <taxon>Bacteria</taxon>
        <taxon>Bacillati</taxon>
        <taxon>Actinomycetota</taxon>
        <taxon>Actinomycetes</taxon>
        <taxon>Mycobacteriales</taxon>
        <taxon>Gordoniaceae</taxon>
        <taxon>Gordonia</taxon>
    </lineage>
</organism>
<dbReference type="Proteomes" id="UP001479933">
    <property type="component" value="Chromosome"/>
</dbReference>
<gene>
    <name evidence="4" type="ORF">RVF87_15565</name>
</gene>
<dbReference type="PROSITE" id="PS51257">
    <property type="entry name" value="PROKAR_LIPOPROTEIN"/>
    <property type="match status" value="1"/>
</dbReference>
<dbReference type="EMBL" id="CP136137">
    <property type="protein sequence ID" value="WYY06475.1"/>
    <property type="molecule type" value="Genomic_DNA"/>
</dbReference>
<keyword evidence="5" id="KW-1185">Reference proteome</keyword>
<reference evidence="4 5" key="1">
    <citation type="journal article" date="2023" name="Virus Evol.">
        <title>Computational host range prediction-The good, the bad, and the ugly.</title>
        <authorList>
            <person name="Howell A.A."/>
            <person name="Versoza C.J."/>
            <person name="Pfeifer S.P."/>
        </authorList>
    </citation>
    <scope>NUCLEOTIDE SEQUENCE [LARGE SCALE GENOMIC DNA]</scope>
    <source>
        <strain evidence="4 5">1610/1b</strain>
    </source>
</reference>
<name>A0ABZ2TYT3_9ACTN</name>
<dbReference type="InterPro" id="IPR039568">
    <property type="entry name" value="Peptidase_MA-like_dom"/>
</dbReference>
<sequence length="500" mass="52922">MRTRRTAIAAPLLSIALLTSALTACSSAGQDPTPSSATVSTTALNPYEQQRYDGVTALLDQLSATLTSGDRDGLTALIDDAATQAFRRHFEAIAADFAAKKRTITLTTSTSTSPSQEPETGTTRSPRPSAAPVPTLTAAPLKLKEFRFRVAPQNGPEHLLGDELVARLEAQGATDTWVTPVDLEYALGGTSSPGMDEPTVTLHRSFTFARYGDDWKIVGDGGLAPDPTAEGDENPKAPELGPWEFPDLAATDVKTAGGTSTVLFYKGAEKTAATTSGLLAGAIDEVSKFWGDDWPRRVAVVSTATDAQFAGLTRTAPGDTAAAAAATVFAMVDRQNKQVIGQRIVLTPAVRALPEPALAVVVRHELVHVAARLVTAEGAPLWLTEGVPEYVGRKGTYRDFVDAAPELAAAVAAKQVPKALPSDGSFSVDSDAARIAYQSAWSFAAFVADRFGDEKLKDMYVKVARGGDTATQDAAIKDALGVDKPTVVADWQKWLRKQVR</sequence>
<feature type="signal peptide" evidence="2">
    <location>
        <begin position="1"/>
        <end position="23"/>
    </location>
</feature>
<proteinExistence type="predicted"/>
<evidence type="ECO:0000313" key="4">
    <source>
        <dbReference type="EMBL" id="WYY06475.1"/>
    </source>
</evidence>
<evidence type="ECO:0000256" key="1">
    <source>
        <dbReference type="SAM" id="MobiDB-lite"/>
    </source>
</evidence>
<feature type="domain" description="Peptidase MA-like" evidence="3">
    <location>
        <begin position="362"/>
        <end position="496"/>
    </location>
</feature>
<evidence type="ECO:0000259" key="3">
    <source>
        <dbReference type="Pfam" id="PF13485"/>
    </source>
</evidence>
<evidence type="ECO:0000256" key="2">
    <source>
        <dbReference type="SAM" id="SignalP"/>
    </source>
</evidence>
<protein>
    <recommendedName>
        <fullName evidence="3">Peptidase MA-like domain-containing protein</fullName>
    </recommendedName>
</protein>
<accession>A0ABZ2TYT3</accession>
<dbReference type="RefSeq" id="WP_066162758.1">
    <property type="nucleotide sequence ID" value="NZ_CP136137.1"/>
</dbReference>
<feature type="region of interest" description="Disordered" evidence="1">
    <location>
        <begin position="106"/>
        <end position="134"/>
    </location>
</feature>